<dbReference type="Pfam" id="PF00733">
    <property type="entry name" value="Asn_synthase"/>
    <property type="match status" value="1"/>
</dbReference>
<comment type="catalytic activity">
    <reaction evidence="4">
        <text>L-aspartate + L-glutamine + ATP + H2O = L-asparagine + L-glutamate + AMP + diphosphate + H(+)</text>
        <dbReference type="Rhea" id="RHEA:12228"/>
        <dbReference type="ChEBI" id="CHEBI:15377"/>
        <dbReference type="ChEBI" id="CHEBI:15378"/>
        <dbReference type="ChEBI" id="CHEBI:29985"/>
        <dbReference type="ChEBI" id="CHEBI:29991"/>
        <dbReference type="ChEBI" id="CHEBI:30616"/>
        <dbReference type="ChEBI" id="CHEBI:33019"/>
        <dbReference type="ChEBI" id="CHEBI:58048"/>
        <dbReference type="ChEBI" id="CHEBI:58359"/>
        <dbReference type="ChEBI" id="CHEBI:456215"/>
        <dbReference type="EC" id="6.3.5.4"/>
    </reaction>
</comment>
<dbReference type="Gene3D" id="3.40.50.620">
    <property type="entry name" value="HUPs"/>
    <property type="match status" value="2"/>
</dbReference>
<sequence length="583" mass="64005">MTVAQYLALTWSEGNQPARRVDEFVHTAAHEMNMLPICKSSSFVLLANDGFPALSLPCNRGAVLGTVFERGSRGPVSPDRIADIAAAYGKTFISKYWGGYLAFVTDPPQTDLLVVRDPTGTIPCYVVELNGVTAYFSDVEIALAVRLFRPKIDWRQVAHQLVFDSLRTEQTCLEGVQELMPGTSVSHKSGSRTVHSVWTPWPFAAPEQQLGCRDEAITRLREGTMDCVASWSSMASKILLELSGGLDSSIVAACLAPGSSEVICATLVTPDPNADESRYARRVADHIGAQHEILPLSVENADIAHLPQQRFPRPSWRVLQRLADSAFAKAGRAHDTQAFFAGSGGDNIFGYYGTSAPAADLLRAQGPGRSFFRTLDDLAALHQTSAWSAGKLAIRKSLRRNTPVWKRSEDFLSKDVIFDKPDFHPWLEPPEGVWPGKLETVISLVISHDGIEGKDRSHVAPVRQPLLSQPLVELSLRTPSWMCVSGGRNRAVARDAFANLLPPDIIGRTTKGDFRSFNAMIFEHNRAALKDMLLDGVLASKGLFNVSLIEDYLSSPIPPRDISFSRLLRLACAEAWAQQWTAT</sequence>
<organism evidence="6 7">
    <name type="scientific">Aquisalinus luteolus</name>
    <dbReference type="NCBI Taxonomy" id="1566827"/>
    <lineage>
        <taxon>Bacteria</taxon>
        <taxon>Pseudomonadati</taxon>
        <taxon>Pseudomonadota</taxon>
        <taxon>Alphaproteobacteria</taxon>
        <taxon>Parvularculales</taxon>
        <taxon>Parvularculaceae</taxon>
        <taxon>Aquisalinus</taxon>
    </lineage>
</organism>
<evidence type="ECO:0000259" key="5">
    <source>
        <dbReference type="Pfam" id="PF00733"/>
    </source>
</evidence>
<evidence type="ECO:0000256" key="3">
    <source>
        <dbReference type="ARBA" id="ARBA00012737"/>
    </source>
</evidence>
<feature type="domain" description="Asparagine synthetase" evidence="5">
    <location>
        <begin position="228"/>
        <end position="577"/>
    </location>
</feature>
<dbReference type="EMBL" id="VCJR02000001">
    <property type="protein sequence ID" value="NHK27169.1"/>
    <property type="molecule type" value="Genomic_DNA"/>
</dbReference>
<dbReference type="InterPro" id="IPR029055">
    <property type="entry name" value="Ntn_hydrolases_N"/>
</dbReference>
<dbReference type="Proteomes" id="UP000818603">
    <property type="component" value="Unassembled WGS sequence"/>
</dbReference>
<dbReference type="PIRSF" id="PIRSF001589">
    <property type="entry name" value="Asn_synthetase_glu-h"/>
    <property type="match status" value="1"/>
</dbReference>
<keyword evidence="7" id="KW-1185">Reference proteome</keyword>
<accession>A0ABX0HGK2</accession>
<evidence type="ECO:0000313" key="7">
    <source>
        <dbReference type="Proteomes" id="UP000818603"/>
    </source>
</evidence>
<dbReference type="PANTHER" id="PTHR43284:SF1">
    <property type="entry name" value="ASPARAGINE SYNTHETASE"/>
    <property type="match status" value="1"/>
</dbReference>
<evidence type="ECO:0000256" key="1">
    <source>
        <dbReference type="ARBA" id="ARBA00005187"/>
    </source>
</evidence>
<gene>
    <name evidence="6" type="ORF">FF098_004545</name>
</gene>
<dbReference type="InterPro" id="IPR006426">
    <property type="entry name" value="Asn_synth_AEB"/>
</dbReference>
<evidence type="ECO:0000256" key="2">
    <source>
        <dbReference type="ARBA" id="ARBA00005752"/>
    </source>
</evidence>
<dbReference type="EC" id="6.3.5.4" evidence="3"/>
<comment type="similarity">
    <text evidence="2">Belongs to the asparagine synthetase family.</text>
</comment>
<dbReference type="InterPro" id="IPR051786">
    <property type="entry name" value="ASN_synthetase/amidase"/>
</dbReference>
<protein>
    <recommendedName>
        <fullName evidence="3">asparagine synthase (glutamine-hydrolyzing)</fullName>
        <ecNumber evidence="3">6.3.5.4</ecNumber>
    </recommendedName>
</protein>
<evidence type="ECO:0000256" key="4">
    <source>
        <dbReference type="ARBA" id="ARBA00048741"/>
    </source>
</evidence>
<evidence type="ECO:0000313" key="6">
    <source>
        <dbReference type="EMBL" id="NHK27169.1"/>
    </source>
</evidence>
<dbReference type="InterPro" id="IPR001962">
    <property type="entry name" value="Asn_synthase"/>
</dbReference>
<dbReference type="Gene3D" id="3.60.20.10">
    <property type="entry name" value="Glutamine Phosphoribosylpyrophosphate, subunit 1, domain 1"/>
    <property type="match status" value="1"/>
</dbReference>
<comment type="pathway">
    <text evidence="1">Amino-acid biosynthesis; L-asparagine biosynthesis; L-asparagine from L-aspartate (L-Gln route): step 1/1.</text>
</comment>
<name>A0ABX0HGK2_9PROT</name>
<dbReference type="PANTHER" id="PTHR43284">
    <property type="entry name" value="ASPARAGINE SYNTHETASE (GLUTAMINE-HYDROLYZING)"/>
    <property type="match status" value="1"/>
</dbReference>
<dbReference type="InterPro" id="IPR014729">
    <property type="entry name" value="Rossmann-like_a/b/a_fold"/>
</dbReference>
<dbReference type="RefSeq" id="WP_155137942.1">
    <property type="nucleotide sequence ID" value="NZ_BMGZ01000001.1"/>
</dbReference>
<dbReference type="SUPFAM" id="SSF52402">
    <property type="entry name" value="Adenine nucleotide alpha hydrolases-like"/>
    <property type="match status" value="1"/>
</dbReference>
<reference evidence="6 7" key="1">
    <citation type="submission" date="2020-02" db="EMBL/GenBank/DDBJ databases">
        <title>Genome sequence of Parvularcula flava strain NH6-79.</title>
        <authorList>
            <person name="Abdul Karim M.H."/>
            <person name="Lam M.Q."/>
            <person name="Chen S.J."/>
            <person name="Yahya A."/>
            <person name="Shahir S."/>
            <person name="Shamsir M.S."/>
            <person name="Chong C.S."/>
        </authorList>
    </citation>
    <scope>NUCLEOTIDE SEQUENCE [LARGE SCALE GENOMIC DNA]</scope>
    <source>
        <strain evidence="6 7">NH6-79</strain>
    </source>
</reference>
<dbReference type="CDD" id="cd01991">
    <property type="entry name" value="Asn_synthase_B_C"/>
    <property type="match status" value="1"/>
</dbReference>
<proteinExistence type="inferred from homology"/>
<comment type="caution">
    <text evidence="6">The sequence shown here is derived from an EMBL/GenBank/DDBJ whole genome shotgun (WGS) entry which is preliminary data.</text>
</comment>
<dbReference type="SUPFAM" id="SSF56235">
    <property type="entry name" value="N-terminal nucleophile aminohydrolases (Ntn hydrolases)"/>
    <property type="match status" value="1"/>
</dbReference>